<proteinExistence type="inferred from homology"/>
<dbReference type="InterPro" id="IPR043132">
    <property type="entry name" value="BCAT-like_C"/>
</dbReference>
<reference evidence="4 5" key="1">
    <citation type="submission" date="2018-01" db="EMBL/GenBank/DDBJ databases">
        <title>Genome Sequencing and Assembly of Anaerobacter polyendosporus strain CT4.</title>
        <authorList>
            <person name="Tachaapaikoon C."/>
            <person name="Sutheeworapong S."/>
            <person name="Jenjaroenpun P."/>
            <person name="Wongsurawat T."/>
            <person name="Nookeaw I."/>
            <person name="Cheawchanlertfa P."/>
            <person name="Kosugi A."/>
            <person name="Cheevadhanarak S."/>
            <person name="Ratanakhanokchai K."/>
        </authorList>
    </citation>
    <scope>NUCLEOTIDE SEQUENCE [LARGE SCALE GENOMIC DNA]</scope>
    <source>
        <strain evidence="4 5">CT4</strain>
    </source>
</reference>
<evidence type="ECO:0000256" key="1">
    <source>
        <dbReference type="ARBA" id="ARBA00001933"/>
    </source>
</evidence>
<dbReference type="GO" id="GO:0008652">
    <property type="term" value="P:amino acid biosynthetic process"/>
    <property type="evidence" value="ECO:0007669"/>
    <property type="project" value="UniProtKB-ARBA"/>
</dbReference>
<keyword evidence="4" id="KW-0808">Transferase</keyword>
<dbReference type="AlphaFoldDB" id="A0A410DTV3"/>
<dbReference type="InterPro" id="IPR043131">
    <property type="entry name" value="BCAT-like_N"/>
</dbReference>
<dbReference type="Gene3D" id="3.30.470.10">
    <property type="match status" value="1"/>
</dbReference>
<comment type="cofactor">
    <cofactor evidence="1">
        <name>pyridoxal 5'-phosphate</name>
        <dbReference type="ChEBI" id="CHEBI:597326"/>
    </cofactor>
</comment>
<dbReference type="PANTHER" id="PTHR42743:SF10">
    <property type="entry name" value="D-ALANINE AMINOTRANSFERASE"/>
    <property type="match status" value="1"/>
</dbReference>
<evidence type="ECO:0000313" key="5">
    <source>
        <dbReference type="Proteomes" id="UP000286268"/>
    </source>
</evidence>
<dbReference type="KEGG" id="cmah:C1I91_12655"/>
<dbReference type="Pfam" id="PF01063">
    <property type="entry name" value="Aminotran_4"/>
    <property type="match status" value="1"/>
</dbReference>
<gene>
    <name evidence="4" type="ORF">C1I91_12655</name>
</gene>
<sequence length="280" mass="31851">MENLGFYNGEYDLIENMKIPMNDRVCYFGDGVYDATYSRNHKIFALDEHIDRFYNSAGLLSIKIPYTKEELKDLLQEMVKKVDCGEQFVYWQVTRGTGMRNHIFPEESVKANIWIVLTPRNIKDMSKKIRLITIEDTRFLHCNIKTLNLLPSVMAAQKTEEAGCDEAIFHRGDRVTECAHSNVSIIKNGIFKTAPADNLILPGIARAHIIKMCKRFSIPVDETPFTLKELMEADEVIVTSSGQFCMSACEIDGKPVGGKASEIVERLQNALLEEFLEETI</sequence>
<dbReference type="SUPFAM" id="SSF56752">
    <property type="entry name" value="D-aminoacid aminotransferase-like PLP-dependent enzymes"/>
    <property type="match status" value="1"/>
</dbReference>
<organism evidence="4 5">
    <name type="scientific">Clostridium manihotivorum</name>
    <dbReference type="NCBI Taxonomy" id="2320868"/>
    <lineage>
        <taxon>Bacteria</taxon>
        <taxon>Bacillati</taxon>
        <taxon>Bacillota</taxon>
        <taxon>Clostridia</taxon>
        <taxon>Eubacteriales</taxon>
        <taxon>Clostridiaceae</taxon>
        <taxon>Clostridium</taxon>
    </lineage>
</organism>
<evidence type="ECO:0000256" key="2">
    <source>
        <dbReference type="ARBA" id="ARBA00009320"/>
    </source>
</evidence>
<evidence type="ECO:0000256" key="3">
    <source>
        <dbReference type="ARBA" id="ARBA00022898"/>
    </source>
</evidence>
<dbReference type="OrthoDB" id="9805628at2"/>
<keyword evidence="5" id="KW-1185">Reference proteome</keyword>
<dbReference type="Gene3D" id="3.20.10.10">
    <property type="entry name" value="D-amino Acid Aminotransferase, subunit A, domain 2"/>
    <property type="match status" value="1"/>
</dbReference>
<keyword evidence="4" id="KW-0032">Aminotransferase</keyword>
<comment type="similarity">
    <text evidence="2">Belongs to the class-IV pyridoxal-phosphate-dependent aminotransferase family.</text>
</comment>
<dbReference type="RefSeq" id="WP_128213209.1">
    <property type="nucleotide sequence ID" value="NZ_CP025746.1"/>
</dbReference>
<protein>
    <submittedName>
        <fullName evidence="4">D-amino acid aminotransferase</fullName>
    </submittedName>
</protein>
<dbReference type="Proteomes" id="UP000286268">
    <property type="component" value="Chromosome"/>
</dbReference>
<dbReference type="GO" id="GO:0005829">
    <property type="term" value="C:cytosol"/>
    <property type="evidence" value="ECO:0007669"/>
    <property type="project" value="TreeGrafter"/>
</dbReference>
<dbReference type="FunFam" id="3.20.10.10:FF:000002">
    <property type="entry name" value="D-alanine aminotransferase"/>
    <property type="match status" value="1"/>
</dbReference>
<evidence type="ECO:0000313" key="4">
    <source>
        <dbReference type="EMBL" id="QAA32422.1"/>
    </source>
</evidence>
<keyword evidence="3" id="KW-0663">Pyridoxal phosphate</keyword>
<dbReference type="PANTHER" id="PTHR42743">
    <property type="entry name" value="AMINO-ACID AMINOTRANSFERASE"/>
    <property type="match status" value="1"/>
</dbReference>
<accession>A0A410DTV3</accession>
<name>A0A410DTV3_9CLOT</name>
<dbReference type="GO" id="GO:0046394">
    <property type="term" value="P:carboxylic acid biosynthetic process"/>
    <property type="evidence" value="ECO:0007669"/>
    <property type="project" value="UniProtKB-ARBA"/>
</dbReference>
<dbReference type="InterPro" id="IPR036038">
    <property type="entry name" value="Aminotransferase-like"/>
</dbReference>
<dbReference type="CDD" id="cd01558">
    <property type="entry name" value="D-AAT_like"/>
    <property type="match status" value="1"/>
</dbReference>
<dbReference type="InterPro" id="IPR050571">
    <property type="entry name" value="Class-IV_PLP-Dep_Aminotrnsfr"/>
</dbReference>
<dbReference type="GO" id="GO:0008483">
    <property type="term" value="F:transaminase activity"/>
    <property type="evidence" value="ECO:0007669"/>
    <property type="project" value="UniProtKB-KW"/>
</dbReference>
<dbReference type="InterPro" id="IPR001544">
    <property type="entry name" value="Aminotrans_IV"/>
</dbReference>
<dbReference type="EMBL" id="CP025746">
    <property type="protein sequence ID" value="QAA32422.1"/>
    <property type="molecule type" value="Genomic_DNA"/>
</dbReference>